<feature type="region of interest" description="Disordered" evidence="1">
    <location>
        <begin position="154"/>
        <end position="183"/>
    </location>
</feature>
<evidence type="ECO:0000313" key="2">
    <source>
        <dbReference type="EMBL" id="PZG01151.1"/>
    </source>
</evidence>
<evidence type="ECO:0000256" key="1">
    <source>
        <dbReference type="SAM" id="MobiDB-lite"/>
    </source>
</evidence>
<keyword evidence="3" id="KW-1185">Reference proteome</keyword>
<gene>
    <name evidence="2" type="ORF">C1I93_00070</name>
</gene>
<accession>A0A2W2CTH6</accession>
<sequence>MSSLLAQVIAQLKSAMDQLDEIAVRATRAATDVAEANTRYVAAGRGSDHPTLRAAVTNSRTGTDKAHRLARLSSEAARNVSAYLNAIAPGSAPQAAAESGSPSGEELVADSDRRARARASSGGFLNSWARRADDVQDVASSTTGTLQEWAKALRDSNGPAGTQSAGTGTPPTPAPTPRQKIDGAEAAGNLVVVGLLAGVATQRAARLIRKWRARRQQR</sequence>
<name>A0A2W2CTH6_9ACTN</name>
<feature type="compositionally biased region" description="Low complexity" evidence="1">
    <location>
        <begin position="158"/>
        <end position="169"/>
    </location>
</feature>
<dbReference type="RefSeq" id="WP_111241100.1">
    <property type="nucleotide sequence ID" value="NZ_POTX01000001.1"/>
</dbReference>
<evidence type="ECO:0000313" key="3">
    <source>
        <dbReference type="Proteomes" id="UP000248627"/>
    </source>
</evidence>
<comment type="caution">
    <text evidence="2">The sequence shown here is derived from an EMBL/GenBank/DDBJ whole genome shotgun (WGS) entry which is preliminary data.</text>
</comment>
<proteinExistence type="predicted"/>
<dbReference type="AlphaFoldDB" id="A0A2W2CTH6"/>
<feature type="region of interest" description="Disordered" evidence="1">
    <location>
        <begin position="92"/>
        <end position="115"/>
    </location>
</feature>
<organism evidence="2 3">
    <name type="scientific">Micromonospora endophytica</name>
    <dbReference type="NCBI Taxonomy" id="515350"/>
    <lineage>
        <taxon>Bacteria</taxon>
        <taxon>Bacillati</taxon>
        <taxon>Actinomycetota</taxon>
        <taxon>Actinomycetes</taxon>
        <taxon>Micromonosporales</taxon>
        <taxon>Micromonosporaceae</taxon>
        <taxon>Micromonospora</taxon>
    </lineage>
</organism>
<feature type="compositionally biased region" description="Low complexity" evidence="1">
    <location>
        <begin position="92"/>
        <end position="106"/>
    </location>
</feature>
<protein>
    <submittedName>
        <fullName evidence="2">Uncharacterized protein</fullName>
    </submittedName>
</protein>
<dbReference type="Proteomes" id="UP000248627">
    <property type="component" value="Unassembled WGS sequence"/>
</dbReference>
<reference evidence="2 3" key="1">
    <citation type="submission" date="2018-01" db="EMBL/GenBank/DDBJ databases">
        <title>Draft genome sequence of Jishengella endophytica.</title>
        <authorList>
            <person name="Sahin N."/>
            <person name="Ay H."/>
            <person name="Saygin H."/>
        </authorList>
    </citation>
    <scope>NUCLEOTIDE SEQUENCE [LARGE SCALE GENOMIC DNA]</scope>
    <source>
        <strain evidence="2 3">DSM 45430</strain>
    </source>
</reference>
<dbReference type="EMBL" id="POTX01000001">
    <property type="protein sequence ID" value="PZG01151.1"/>
    <property type="molecule type" value="Genomic_DNA"/>
</dbReference>